<evidence type="ECO:0008006" key="8">
    <source>
        <dbReference type="Google" id="ProtNLM"/>
    </source>
</evidence>
<dbReference type="AlphaFoldDB" id="A0A2G8LP62"/>
<dbReference type="PROSITE" id="PS50176">
    <property type="entry name" value="ARM_REPEAT"/>
    <property type="match status" value="1"/>
</dbReference>
<dbReference type="InterPro" id="IPR056845">
    <property type="entry name" value="LRR_Zer-1"/>
</dbReference>
<keyword evidence="2" id="KW-0833">Ubl conjugation pathway</keyword>
<feature type="domain" description="Zer-1-like leucine-rich repeats region" evidence="5">
    <location>
        <begin position="2"/>
        <end position="106"/>
    </location>
</feature>
<dbReference type="InterPro" id="IPR055142">
    <property type="entry name" value="ZER1-like_C"/>
</dbReference>
<dbReference type="Pfam" id="PF22964">
    <property type="entry name" value="ZER1-like_2nd"/>
    <property type="match status" value="1"/>
</dbReference>
<reference evidence="6 7" key="1">
    <citation type="journal article" date="2017" name="PLoS Biol.">
        <title>The sea cucumber genome provides insights into morphological evolution and visceral regeneration.</title>
        <authorList>
            <person name="Zhang X."/>
            <person name="Sun L."/>
            <person name="Yuan J."/>
            <person name="Sun Y."/>
            <person name="Gao Y."/>
            <person name="Zhang L."/>
            <person name="Li S."/>
            <person name="Dai H."/>
            <person name="Hamel J.F."/>
            <person name="Liu C."/>
            <person name="Yu Y."/>
            <person name="Liu S."/>
            <person name="Lin W."/>
            <person name="Guo K."/>
            <person name="Jin S."/>
            <person name="Xu P."/>
            <person name="Storey K.B."/>
            <person name="Huan P."/>
            <person name="Zhang T."/>
            <person name="Zhou Y."/>
            <person name="Zhang J."/>
            <person name="Lin C."/>
            <person name="Li X."/>
            <person name="Xing L."/>
            <person name="Huo D."/>
            <person name="Sun M."/>
            <person name="Wang L."/>
            <person name="Mercier A."/>
            <person name="Li F."/>
            <person name="Yang H."/>
            <person name="Xiang J."/>
        </authorList>
    </citation>
    <scope>NUCLEOTIDE SEQUENCE [LARGE SCALE GENOMIC DNA]</scope>
    <source>
        <strain evidence="6">Shaxun</strain>
        <tissue evidence="6">Muscle</tissue>
    </source>
</reference>
<dbReference type="Gene3D" id="1.25.10.10">
    <property type="entry name" value="Leucine-rich Repeat Variant"/>
    <property type="match status" value="1"/>
</dbReference>
<comment type="caution">
    <text evidence="6">The sequence shown here is derived from an EMBL/GenBank/DDBJ whole genome shotgun (WGS) entry which is preliminary data.</text>
</comment>
<organism evidence="6 7">
    <name type="scientific">Stichopus japonicus</name>
    <name type="common">Sea cucumber</name>
    <dbReference type="NCBI Taxonomy" id="307972"/>
    <lineage>
        <taxon>Eukaryota</taxon>
        <taxon>Metazoa</taxon>
        <taxon>Echinodermata</taxon>
        <taxon>Eleutherozoa</taxon>
        <taxon>Echinozoa</taxon>
        <taxon>Holothuroidea</taxon>
        <taxon>Aspidochirotacea</taxon>
        <taxon>Aspidochirotida</taxon>
        <taxon>Stichopodidae</taxon>
        <taxon>Apostichopus</taxon>
    </lineage>
</organism>
<dbReference type="PANTHER" id="PTHR12904:SF23">
    <property type="entry name" value="PROTEIN ZER-1 HOMOLOG"/>
    <property type="match status" value="1"/>
</dbReference>
<evidence type="ECO:0000259" key="4">
    <source>
        <dbReference type="Pfam" id="PF22964"/>
    </source>
</evidence>
<dbReference type="InterPro" id="IPR051341">
    <property type="entry name" value="Zyg-11_UBL_adapter"/>
</dbReference>
<dbReference type="InterPro" id="IPR016024">
    <property type="entry name" value="ARM-type_fold"/>
</dbReference>
<dbReference type="OrthoDB" id="5783533at2759"/>
<gene>
    <name evidence="6" type="ORF">BSL78_01057</name>
</gene>
<proteinExistence type="predicted"/>
<feature type="repeat" description="ARM" evidence="3">
    <location>
        <begin position="436"/>
        <end position="468"/>
    </location>
</feature>
<evidence type="ECO:0000256" key="1">
    <source>
        <dbReference type="ARBA" id="ARBA00022614"/>
    </source>
</evidence>
<dbReference type="SUPFAM" id="SSF48371">
    <property type="entry name" value="ARM repeat"/>
    <property type="match status" value="1"/>
</dbReference>
<dbReference type="PANTHER" id="PTHR12904">
    <property type="match status" value="1"/>
</dbReference>
<keyword evidence="7" id="KW-1185">Reference proteome</keyword>
<keyword evidence="1" id="KW-0433">Leucine-rich repeat</keyword>
<sequence>MQLPKLLALDVSGVVKNGDMKFLEPLQPRLTTLVLHNCIILESSLQSIYKVKTLRHLDISVAESSYAFQLTPNMLRLLIHNLPKLKYLDLSGNSLDTSDEEKKAELTENVPYFGPIDADFIEEGGGYVYEDEMVTYREETFSISKFLSNCRRTFKFLGLLHIDDEVVDTLPASKVANLSCETNILTALQMYRERKQFALVSMNAFFDTIRAVDCKQVVACVELCKSLGVNRILSETHSASLFHLSRNNYRMHFTDQTKQLIITALLDAIEKCRHLKNVTLLRNCGLALLNFDIPGDFYFEFERVVKNFLSVLKLKDSEGLLPRIYVYMCNSIVCHVEGDKKLLVGKLGLVECMLQLIKTGLEKRIYDEVMETAWSALWNVTDETPYNCKIFVSGDGMELFLSSLQAFPDKTDLLRNMMGLVGNVAEVPELRRQLSKHVGVFIKLLQNKSDGIEVSYNAAGTLSHIASDGPEHWIGGSVTRQDMLFHLEAAVDSWDINSQRNINYRSFQPILRLLDGNHSYQVHLWASWAIANLCSVSPDKYCELLQKENGAETLENLSRRRGIPEKVKTLIDTAIRIYRNHVK</sequence>
<dbReference type="STRING" id="307972.A0A2G8LP62"/>
<evidence type="ECO:0000313" key="7">
    <source>
        <dbReference type="Proteomes" id="UP000230750"/>
    </source>
</evidence>
<evidence type="ECO:0000256" key="2">
    <source>
        <dbReference type="ARBA" id="ARBA00022786"/>
    </source>
</evidence>
<accession>A0A2G8LP62</accession>
<dbReference type="GO" id="GO:0031462">
    <property type="term" value="C:Cul2-RING ubiquitin ligase complex"/>
    <property type="evidence" value="ECO:0007669"/>
    <property type="project" value="TreeGrafter"/>
</dbReference>
<evidence type="ECO:0000313" key="6">
    <source>
        <dbReference type="EMBL" id="PIK62046.1"/>
    </source>
</evidence>
<dbReference type="EMBL" id="MRZV01000020">
    <property type="protein sequence ID" value="PIK62046.1"/>
    <property type="molecule type" value="Genomic_DNA"/>
</dbReference>
<protein>
    <recommendedName>
        <fullName evidence="8">Zer-1-like protein</fullName>
    </recommendedName>
</protein>
<dbReference type="InterPro" id="IPR032675">
    <property type="entry name" value="LRR_dom_sf"/>
</dbReference>
<dbReference type="InterPro" id="IPR011989">
    <property type="entry name" value="ARM-like"/>
</dbReference>
<name>A0A2G8LP62_STIJA</name>
<dbReference type="SUPFAM" id="SSF52047">
    <property type="entry name" value="RNI-like"/>
    <property type="match status" value="1"/>
</dbReference>
<dbReference type="Pfam" id="PF25013">
    <property type="entry name" value="LRR_Zer-1"/>
    <property type="match status" value="1"/>
</dbReference>
<evidence type="ECO:0000259" key="5">
    <source>
        <dbReference type="Pfam" id="PF25013"/>
    </source>
</evidence>
<feature type="domain" description="Protein zer-1 homolog-like C-terminal" evidence="4">
    <location>
        <begin position="236"/>
        <end position="576"/>
    </location>
</feature>
<dbReference type="Gene3D" id="3.80.10.10">
    <property type="entry name" value="Ribonuclease Inhibitor"/>
    <property type="match status" value="1"/>
</dbReference>
<evidence type="ECO:0000256" key="3">
    <source>
        <dbReference type="PROSITE-ProRule" id="PRU00259"/>
    </source>
</evidence>
<dbReference type="InterPro" id="IPR000225">
    <property type="entry name" value="Armadillo"/>
</dbReference>
<dbReference type="Proteomes" id="UP000230750">
    <property type="component" value="Unassembled WGS sequence"/>
</dbReference>